<dbReference type="AlphaFoldDB" id="Q08MY0"/>
<dbReference type="EMBL" id="AAMD01000319">
    <property type="protein sequence ID" value="EAU61835.1"/>
    <property type="molecule type" value="Genomic_DNA"/>
</dbReference>
<evidence type="ECO:0000313" key="2">
    <source>
        <dbReference type="Proteomes" id="UP000032702"/>
    </source>
</evidence>
<sequence length="17" mass="2026">FVDHRAYNARQGLPPER</sequence>
<proteinExistence type="predicted"/>
<accession>Q08MY0</accession>
<protein>
    <submittedName>
        <fullName evidence="1">Uncharacterized protein</fullName>
    </submittedName>
</protein>
<name>Q08MY0_STIAD</name>
<evidence type="ECO:0000313" key="1">
    <source>
        <dbReference type="EMBL" id="EAU61835.1"/>
    </source>
</evidence>
<comment type="caution">
    <text evidence="1">The sequence shown here is derived from an EMBL/GenBank/DDBJ whole genome shotgun (WGS) entry which is preliminary data.</text>
</comment>
<organism evidence="1 2">
    <name type="scientific">Stigmatella aurantiaca (strain DW4/3-1)</name>
    <dbReference type="NCBI Taxonomy" id="378806"/>
    <lineage>
        <taxon>Bacteria</taxon>
        <taxon>Pseudomonadati</taxon>
        <taxon>Myxococcota</taxon>
        <taxon>Myxococcia</taxon>
        <taxon>Myxococcales</taxon>
        <taxon>Cystobacterineae</taxon>
        <taxon>Archangiaceae</taxon>
        <taxon>Stigmatella</taxon>
    </lineage>
</organism>
<gene>
    <name evidence="1" type="ORF">STIAU_4299</name>
</gene>
<feature type="non-terminal residue" evidence="1">
    <location>
        <position position="1"/>
    </location>
</feature>
<dbReference type="Proteomes" id="UP000032702">
    <property type="component" value="Unassembled WGS sequence"/>
</dbReference>
<reference evidence="1 2" key="1">
    <citation type="submission" date="2006-04" db="EMBL/GenBank/DDBJ databases">
        <authorList>
            <person name="Nierman W.C."/>
        </authorList>
    </citation>
    <scope>NUCLEOTIDE SEQUENCE [LARGE SCALE GENOMIC DNA]</scope>
    <source>
        <strain evidence="1 2">DW4/3-1</strain>
    </source>
</reference>